<keyword evidence="9" id="KW-0560">Oxidoreductase</keyword>
<dbReference type="InterPro" id="IPR001750">
    <property type="entry name" value="ND/Mrp_TM"/>
</dbReference>
<dbReference type="GO" id="GO:0016491">
    <property type="term" value="F:oxidoreductase activity"/>
    <property type="evidence" value="ECO:0007669"/>
    <property type="project" value="UniProtKB-KW"/>
</dbReference>
<name>A0ABX1Q3J3_9RHOO</name>
<proteinExistence type="inferred from homology"/>
<feature type="transmembrane region" description="Helical" evidence="7">
    <location>
        <begin position="327"/>
        <end position="348"/>
    </location>
</feature>
<feature type="transmembrane region" description="Helical" evidence="7">
    <location>
        <begin position="237"/>
        <end position="257"/>
    </location>
</feature>
<protein>
    <submittedName>
        <fullName evidence="9">NADH-quinone oxidoreductase subunit M</fullName>
        <ecNumber evidence="9">1.6.5.11</ecNumber>
    </submittedName>
</protein>
<feature type="transmembrane region" description="Helical" evidence="7">
    <location>
        <begin position="72"/>
        <end position="101"/>
    </location>
</feature>
<sequence length="493" mass="54199">MGFPVLSLIVLVPLAGALLLLWLKDDLQIKRLALLVTTLDLALTLTLLAHFNPDTHLMQFSEKYQWIPALDIHYALGVDGISVLFVFLSAFLGWICVLASWRAIEQHVKGFMCALLVMQALMLGVFCAMDLFLFSIFWEAMLIPMYLIIGVWGGDNRIYAAFKFFLYTLAGSVLFLVGVIVLYFEGGQSFDIQILMTQKYPFAVQFWVFIAFFIAFAIKVPMFPFHTWLPDAHVQAPTAGSIVLAGVLLKMGAYGFLRFSLPMLPLATHYFATPVVLVSLVAIIYGGYLALAQDDLKKLVAYSSISHMGFVTVGLFALNVAGLKGGILQMFSHGIITGALFLLVGLVYERTHTRLISDYGGLMKVMPIYTTGLAFFTLAAMALPGTGAFIGELLVLVGVFGFSKIVAALAVIGALLSAGYLLSMFKRVALGKVTNQALTNSRDLDAREVVTLLSLALFVLWVGFYPMPFLNIMHASVEHLLQQTQAQVVLISR</sequence>
<dbReference type="InterPro" id="IPR003918">
    <property type="entry name" value="NADH_UbQ_OxRdtase"/>
</dbReference>
<dbReference type="PANTHER" id="PTHR43507">
    <property type="entry name" value="NADH-UBIQUINONE OXIDOREDUCTASE CHAIN 4"/>
    <property type="match status" value="1"/>
</dbReference>
<comment type="similarity">
    <text evidence="2">Belongs to the complex I subunit 4 family.</text>
</comment>
<dbReference type="EC" id="1.6.5.11" evidence="9"/>
<dbReference type="NCBIfam" id="TIGR01972">
    <property type="entry name" value="NDH_I_M"/>
    <property type="match status" value="1"/>
</dbReference>
<gene>
    <name evidence="9" type="ORF">GPA22_16780</name>
</gene>
<comment type="subcellular location">
    <subcellularLocation>
        <location evidence="1">Endomembrane system</location>
        <topology evidence="1">Multi-pass membrane protein</topology>
    </subcellularLocation>
    <subcellularLocation>
        <location evidence="6">Membrane</location>
        <topology evidence="6">Multi-pass membrane protein</topology>
    </subcellularLocation>
</comment>
<feature type="transmembrane region" description="Helical" evidence="7">
    <location>
        <begin position="6"/>
        <end position="23"/>
    </location>
</feature>
<feature type="transmembrane region" description="Helical" evidence="7">
    <location>
        <begin position="32"/>
        <end position="52"/>
    </location>
</feature>
<feature type="transmembrane region" description="Helical" evidence="7">
    <location>
        <begin position="368"/>
        <end position="390"/>
    </location>
</feature>
<reference evidence="9 10" key="1">
    <citation type="submission" date="2019-12" db="EMBL/GenBank/DDBJ databases">
        <title>Comparative genomics gives insights into the taxonomy of the Azoarcus-Aromatoleum group and reveals separate origins of nif in the plant-associated Azoarcus and non-plant-associated Aromatoleum sub-groups.</title>
        <authorList>
            <person name="Lafos M."/>
            <person name="Maluk M."/>
            <person name="Batista M."/>
            <person name="Junghare M."/>
            <person name="Carmona M."/>
            <person name="Faoro H."/>
            <person name="Cruz L.M."/>
            <person name="Battistoni F."/>
            <person name="De Souza E."/>
            <person name="Pedrosa F."/>
            <person name="Chen W.-M."/>
            <person name="Poole P.S."/>
            <person name="Dixon R.A."/>
            <person name="James E.K."/>
        </authorList>
    </citation>
    <scope>NUCLEOTIDE SEQUENCE [LARGE SCALE GENOMIC DNA]</scope>
    <source>
        <strain evidence="9 10">Td21</strain>
    </source>
</reference>
<evidence type="ECO:0000259" key="8">
    <source>
        <dbReference type="Pfam" id="PF00361"/>
    </source>
</evidence>
<evidence type="ECO:0000256" key="3">
    <source>
        <dbReference type="ARBA" id="ARBA00022692"/>
    </source>
</evidence>
<organism evidence="9 10">
    <name type="scientific">Aromatoleum toluvorans</name>
    <dbReference type="NCBI Taxonomy" id="92002"/>
    <lineage>
        <taxon>Bacteria</taxon>
        <taxon>Pseudomonadati</taxon>
        <taxon>Pseudomonadota</taxon>
        <taxon>Betaproteobacteria</taxon>
        <taxon>Rhodocyclales</taxon>
        <taxon>Rhodocyclaceae</taxon>
        <taxon>Aromatoleum</taxon>
    </lineage>
</organism>
<keyword evidence="10" id="KW-1185">Reference proteome</keyword>
<accession>A0ABX1Q3J3</accession>
<dbReference type="PANTHER" id="PTHR43507:SF1">
    <property type="entry name" value="NADH-UBIQUINONE OXIDOREDUCTASE CHAIN 4"/>
    <property type="match status" value="1"/>
</dbReference>
<feature type="transmembrane region" description="Helical" evidence="7">
    <location>
        <begin position="164"/>
        <end position="184"/>
    </location>
</feature>
<evidence type="ECO:0000313" key="9">
    <source>
        <dbReference type="EMBL" id="NMG45372.1"/>
    </source>
</evidence>
<evidence type="ECO:0000256" key="2">
    <source>
        <dbReference type="ARBA" id="ARBA00009025"/>
    </source>
</evidence>
<feature type="transmembrane region" description="Helical" evidence="7">
    <location>
        <begin position="108"/>
        <end position="126"/>
    </location>
</feature>
<dbReference type="EMBL" id="WTVN01000029">
    <property type="protein sequence ID" value="NMG45372.1"/>
    <property type="molecule type" value="Genomic_DNA"/>
</dbReference>
<dbReference type="NCBIfam" id="NF004499">
    <property type="entry name" value="PRK05846.1-3"/>
    <property type="match status" value="1"/>
</dbReference>
<dbReference type="Pfam" id="PF00361">
    <property type="entry name" value="Proton_antipo_M"/>
    <property type="match status" value="1"/>
</dbReference>
<evidence type="ECO:0000256" key="1">
    <source>
        <dbReference type="ARBA" id="ARBA00004127"/>
    </source>
</evidence>
<keyword evidence="5 7" id="KW-0472">Membrane</keyword>
<evidence type="ECO:0000256" key="5">
    <source>
        <dbReference type="ARBA" id="ARBA00023136"/>
    </source>
</evidence>
<evidence type="ECO:0000256" key="4">
    <source>
        <dbReference type="ARBA" id="ARBA00022989"/>
    </source>
</evidence>
<keyword evidence="4 7" id="KW-1133">Transmembrane helix</keyword>
<feature type="transmembrane region" description="Helical" evidence="7">
    <location>
        <begin position="396"/>
        <end position="422"/>
    </location>
</feature>
<feature type="domain" description="NADH:quinone oxidoreductase/Mrp antiporter transmembrane" evidence="8">
    <location>
        <begin position="128"/>
        <end position="416"/>
    </location>
</feature>
<dbReference type="InterPro" id="IPR010227">
    <property type="entry name" value="NADH_Q_OxRdtase_chainM/4"/>
</dbReference>
<evidence type="ECO:0000256" key="7">
    <source>
        <dbReference type="SAM" id="Phobius"/>
    </source>
</evidence>
<feature type="transmembrane region" description="Helical" evidence="7">
    <location>
        <begin position="269"/>
        <end position="292"/>
    </location>
</feature>
<comment type="caution">
    <text evidence="9">The sequence shown here is derived from an EMBL/GenBank/DDBJ whole genome shotgun (WGS) entry which is preliminary data.</text>
</comment>
<feature type="transmembrane region" description="Helical" evidence="7">
    <location>
        <begin position="204"/>
        <end position="225"/>
    </location>
</feature>
<feature type="transmembrane region" description="Helical" evidence="7">
    <location>
        <begin position="132"/>
        <end position="152"/>
    </location>
</feature>
<feature type="transmembrane region" description="Helical" evidence="7">
    <location>
        <begin position="299"/>
        <end position="321"/>
    </location>
</feature>
<keyword evidence="3 6" id="KW-0812">Transmembrane</keyword>
<dbReference type="Proteomes" id="UP000623795">
    <property type="component" value="Unassembled WGS sequence"/>
</dbReference>
<feature type="transmembrane region" description="Helical" evidence="7">
    <location>
        <begin position="449"/>
        <end position="467"/>
    </location>
</feature>
<dbReference type="PRINTS" id="PR01437">
    <property type="entry name" value="NUOXDRDTASE4"/>
</dbReference>
<evidence type="ECO:0000256" key="6">
    <source>
        <dbReference type="RuleBase" id="RU000320"/>
    </source>
</evidence>
<evidence type="ECO:0000313" key="10">
    <source>
        <dbReference type="Proteomes" id="UP000623795"/>
    </source>
</evidence>